<dbReference type="KEGG" id="awd:AWOD_I_1277"/>
<feature type="domain" description="VOC" evidence="1">
    <location>
        <begin position="2"/>
        <end position="113"/>
    </location>
</feature>
<dbReference type="Pfam" id="PF00903">
    <property type="entry name" value="Glyoxalase"/>
    <property type="match status" value="1"/>
</dbReference>
<dbReference type="HOGENOM" id="CLU_046006_10_4_6"/>
<proteinExistence type="predicted"/>
<keyword evidence="3" id="KW-1185">Reference proteome</keyword>
<dbReference type="OrthoDB" id="9810880at2"/>
<evidence type="ECO:0000313" key="3">
    <source>
        <dbReference type="Proteomes" id="UP000032427"/>
    </source>
</evidence>
<dbReference type="PROSITE" id="PS51819">
    <property type="entry name" value="VOC"/>
    <property type="match status" value="1"/>
</dbReference>
<dbReference type="InterPro" id="IPR037523">
    <property type="entry name" value="VOC_core"/>
</dbReference>
<evidence type="ECO:0000259" key="1">
    <source>
        <dbReference type="PROSITE" id="PS51819"/>
    </source>
</evidence>
<dbReference type="GeneID" id="28540840"/>
<dbReference type="EMBL" id="LN554846">
    <property type="protein sequence ID" value="CED71361.1"/>
    <property type="molecule type" value="Genomic_DNA"/>
</dbReference>
<dbReference type="InterPro" id="IPR029068">
    <property type="entry name" value="Glyas_Bleomycin-R_OHBP_Dase"/>
</dbReference>
<gene>
    <name evidence="2" type="ORF">AWOD_I_1277</name>
</gene>
<protein>
    <submittedName>
        <fullName evidence="2">Putative glyoxylase</fullName>
    </submittedName>
</protein>
<dbReference type="AlphaFoldDB" id="A0A090IKW6"/>
<dbReference type="Gene3D" id="3.10.180.10">
    <property type="entry name" value="2,3-Dihydroxybiphenyl 1,2-Dioxygenase, domain 1"/>
    <property type="match status" value="1"/>
</dbReference>
<dbReference type="InterPro" id="IPR004360">
    <property type="entry name" value="Glyas_Fos-R_dOase_dom"/>
</dbReference>
<reference evidence="3" key="1">
    <citation type="submission" date="2014-09" db="EMBL/GenBank/DDBJ databases">
        <authorList>
            <person name="Hjerde E."/>
        </authorList>
    </citation>
    <scope>NUCLEOTIDE SEQUENCE [LARGE SCALE GENOMIC DNA]</scope>
    <source>
        <strain evidence="3">06/09/139</strain>
    </source>
</reference>
<sequence>MNFNQVTLAVHDINLAVDFYKALGLTQIVGNEHYARFSFPDGDATFSIYLDTDKKGLDCRGVIYFEHEELEQLVESLKSKDIVFSQELIMQSYLWKEAALSDPSGNKIKLYWAGENRLNPPWKLKSAPNKGDTLT</sequence>
<dbReference type="STRING" id="80852.AWOD_I_1277"/>
<evidence type="ECO:0000313" key="2">
    <source>
        <dbReference type="EMBL" id="CED71361.1"/>
    </source>
</evidence>
<dbReference type="Proteomes" id="UP000032427">
    <property type="component" value="Chromosome 1"/>
</dbReference>
<dbReference type="PATRIC" id="fig|80852.17.peg.1312"/>
<accession>A0A090IKW6</accession>
<dbReference type="SUPFAM" id="SSF54593">
    <property type="entry name" value="Glyoxalase/Bleomycin resistance protein/Dihydroxybiphenyl dioxygenase"/>
    <property type="match status" value="1"/>
</dbReference>
<organism evidence="2 3">
    <name type="scientific">Aliivibrio wodanis</name>
    <dbReference type="NCBI Taxonomy" id="80852"/>
    <lineage>
        <taxon>Bacteria</taxon>
        <taxon>Pseudomonadati</taxon>
        <taxon>Pseudomonadota</taxon>
        <taxon>Gammaproteobacteria</taxon>
        <taxon>Vibrionales</taxon>
        <taxon>Vibrionaceae</taxon>
        <taxon>Aliivibrio</taxon>
    </lineage>
</organism>
<name>A0A090IKW6_9GAMM</name>